<dbReference type="Proteomes" id="UP001054889">
    <property type="component" value="Unassembled WGS sequence"/>
</dbReference>
<reference evidence="2" key="2">
    <citation type="submission" date="2021-12" db="EMBL/GenBank/DDBJ databases">
        <title>Resequencing data analysis of finger millet.</title>
        <authorList>
            <person name="Hatakeyama M."/>
            <person name="Aluri S."/>
            <person name="Balachadran M.T."/>
            <person name="Sivarajan S.R."/>
            <person name="Poveda L."/>
            <person name="Shimizu-Inatsugi R."/>
            <person name="Schlapbach R."/>
            <person name="Sreeman S.M."/>
            <person name="Shimizu K.K."/>
        </authorList>
    </citation>
    <scope>NUCLEOTIDE SEQUENCE</scope>
</reference>
<sequence length="228" mass="25059">MAPPTKLQKELPVNTPPAPAADRRPRKRSRQQPPPSPPQTQQTIPSSVAAVTPPPAAAADDVNKREPDADDDVGKPAPRELNPYARPATVAHRPPPPPTPHQDPPSSRGRTGESAGVTVLHAPGRGPREAAGVGSTLLPRPPESWILRGDTQLVRGNISATLFEYVFERKKKLFLGLTAMEIHQRLAGNNNNGEQQGSRSRYYHRTQKLFDVWMRKLTWLPTSHKNAH</sequence>
<protein>
    <submittedName>
        <fullName evidence="2">Uncharacterized protein</fullName>
    </submittedName>
</protein>
<feature type="compositionally biased region" description="Pro residues" evidence="1">
    <location>
        <begin position="93"/>
        <end position="103"/>
    </location>
</feature>
<evidence type="ECO:0000313" key="2">
    <source>
        <dbReference type="EMBL" id="GJN38328.1"/>
    </source>
</evidence>
<evidence type="ECO:0000256" key="1">
    <source>
        <dbReference type="SAM" id="MobiDB-lite"/>
    </source>
</evidence>
<evidence type="ECO:0000313" key="3">
    <source>
        <dbReference type="Proteomes" id="UP001054889"/>
    </source>
</evidence>
<gene>
    <name evidence="2" type="primary">gb27358</name>
    <name evidence="2" type="ORF">PR202_gb27358</name>
</gene>
<name>A0AAV5FTZ3_ELECO</name>
<reference evidence="2" key="1">
    <citation type="journal article" date="2018" name="DNA Res.">
        <title>Multiple hybrid de novo genome assembly of finger millet, an orphan allotetraploid crop.</title>
        <authorList>
            <person name="Hatakeyama M."/>
            <person name="Aluri S."/>
            <person name="Balachadran M.T."/>
            <person name="Sivarajan S.R."/>
            <person name="Patrignani A."/>
            <person name="Gruter S."/>
            <person name="Poveda L."/>
            <person name="Shimizu-Inatsugi R."/>
            <person name="Baeten J."/>
            <person name="Francoijs K.J."/>
            <person name="Nataraja K.N."/>
            <person name="Reddy Y.A.N."/>
            <person name="Phadnis S."/>
            <person name="Ravikumar R.L."/>
            <person name="Schlapbach R."/>
            <person name="Sreeman S.M."/>
            <person name="Shimizu K.K."/>
        </authorList>
    </citation>
    <scope>NUCLEOTIDE SEQUENCE</scope>
</reference>
<keyword evidence="3" id="KW-1185">Reference proteome</keyword>
<dbReference type="EMBL" id="BQKI01000096">
    <property type="protein sequence ID" value="GJN38328.1"/>
    <property type="molecule type" value="Genomic_DNA"/>
</dbReference>
<organism evidence="2 3">
    <name type="scientific">Eleusine coracana subsp. coracana</name>
    <dbReference type="NCBI Taxonomy" id="191504"/>
    <lineage>
        <taxon>Eukaryota</taxon>
        <taxon>Viridiplantae</taxon>
        <taxon>Streptophyta</taxon>
        <taxon>Embryophyta</taxon>
        <taxon>Tracheophyta</taxon>
        <taxon>Spermatophyta</taxon>
        <taxon>Magnoliopsida</taxon>
        <taxon>Liliopsida</taxon>
        <taxon>Poales</taxon>
        <taxon>Poaceae</taxon>
        <taxon>PACMAD clade</taxon>
        <taxon>Chloridoideae</taxon>
        <taxon>Cynodonteae</taxon>
        <taxon>Eleusininae</taxon>
        <taxon>Eleusine</taxon>
    </lineage>
</organism>
<feature type="compositionally biased region" description="Basic and acidic residues" evidence="1">
    <location>
        <begin position="61"/>
        <end position="78"/>
    </location>
</feature>
<dbReference type="AlphaFoldDB" id="A0AAV5FTZ3"/>
<comment type="caution">
    <text evidence="2">The sequence shown here is derived from an EMBL/GenBank/DDBJ whole genome shotgun (WGS) entry which is preliminary data.</text>
</comment>
<accession>A0AAV5FTZ3</accession>
<proteinExistence type="predicted"/>
<feature type="compositionally biased region" description="Low complexity" evidence="1">
    <location>
        <begin position="39"/>
        <end position="51"/>
    </location>
</feature>
<feature type="region of interest" description="Disordered" evidence="1">
    <location>
        <begin position="1"/>
        <end position="142"/>
    </location>
</feature>